<evidence type="ECO:0000313" key="1">
    <source>
        <dbReference type="EMBL" id="KAI5675194.1"/>
    </source>
</evidence>
<dbReference type="Proteomes" id="UP001060085">
    <property type="component" value="Linkage Group LG02"/>
</dbReference>
<reference evidence="2" key="1">
    <citation type="journal article" date="2023" name="Nat. Plants">
        <title>Single-cell RNA sequencing provides a high-resolution roadmap for understanding the multicellular compartmentation of specialized metabolism.</title>
        <authorList>
            <person name="Sun S."/>
            <person name="Shen X."/>
            <person name="Li Y."/>
            <person name="Li Y."/>
            <person name="Wang S."/>
            <person name="Li R."/>
            <person name="Zhang H."/>
            <person name="Shen G."/>
            <person name="Guo B."/>
            <person name="Wei J."/>
            <person name="Xu J."/>
            <person name="St-Pierre B."/>
            <person name="Chen S."/>
            <person name="Sun C."/>
        </authorList>
    </citation>
    <scope>NUCLEOTIDE SEQUENCE [LARGE SCALE GENOMIC DNA]</scope>
</reference>
<proteinExistence type="predicted"/>
<organism evidence="1 2">
    <name type="scientific">Catharanthus roseus</name>
    <name type="common">Madagascar periwinkle</name>
    <name type="synonym">Vinca rosea</name>
    <dbReference type="NCBI Taxonomy" id="4058"/>
    <lineage>
        <taxon>Eukaryota</taxon>
        <taxon>Viridiplantae</taxon>
        <taxon>Streptophyta</taxon>
        <taxon>Embryophyta</taxon>
        <taxon>Tracheophyta</taxon>
        <taxon>Spermatophyta</taxon>
        <taxon>Magnoliopsida</taxon>
        <taxon>eudicotyledons</taxon>
        <taxon>Gunneridae</taxon>
        <taxon>Pentapetalae</taxon>
        <taxon>asterids</taxon>
        <taxon>lamiids</taxon>
        <taxon>Gentianales</taxon>
        <taxon>Apocynaceae</taxon>
        <taxon>Rauvolfioideae</taxon>
        <taxon>Vinceae</taxon>
        <taxon>Catharanthinae</taxon>
        <taxon>Catharanthus</taxon>
    </lineage>
</organism>
<evidence type="ECO:0000313" key="2">
    <source>
        <dbReference type="Proteomes" id="UP001060085"/>
    </source>
</evidence>
<name>A0ACC0BRF4_CATRO</name>
<gene>
    <name evidence="1" type="ORF">M9H77_06144</name>
</gene>
<sequence>MSSRGGSSAQPPLQRRITRTQTVGNLGESMFDSEVVPSSLVEIAPILRVANEVEPSNPRVAYLYKKILLSKMRDQEKVCGQLRIDIDHSRFYAFEKAHRLDPTSSGRGVRQFKTALLQRLERENDPTLMGRVKKSDAREMQSFYQHYYKKYIQALQNAADKADRAQLTKAYQTANVLFEVLKAVNQTQSVEVDREILEAHDKVAEKTEIYVPYNILPLDPDSANQAIMKYPEIQAAVYALRNTRGLPWPKDYKKKKDEDILDWLQSMFGFQKDNVANQREHLILLLANVHIRQFPKPDQQPKAFSLKLLLPYEGSIKLTAVGYIGLRANYHQMLDERALNEVMKKLFKNYKKWCKYLDRKSSLWLPTIQQEVQQRKLLYMGLYLLIWGEAANLRFMPECLCYIYHHMAFELYGMLAGNVSPMTGENVKPAYGGEEEAFLRLVNLIEIHLIFRKPTEAEGSVDCFRLGWPMRADADFFCRPIALLRLDKNGVKCRKGLCRYGYIIIFFSSFSVPSLQFLSTLKQSFNVDKSGERRRAGDTLPFHLPFSRASSLLFRSNYLDIQDGGPTRDRWLGKAMIIVAWNGTGQPSSIFDPHVFKQVLSVFITAAILKLGQAVLDVILNWKARRSMSFYVKLRYILKVLSSAAWVIILPVTYAYTWKSPAGFARTIQSWFGNNSNSPTLFILAVVIYLSPNMLAAVLFLFPFIRRFLERSNYRIVMLMMWWSQPRLYVGRGMHESSFSLFKYTMFWVLLILTKLAFSYYIEIKPLVGPTKAIMKVHITTYQWHEFFPRARNNIGVVIALWAPIILVYFMDTQIWYAIFSTLFGGIYGAFRRLGEIRTLGMLRSRFQSLPGAFNACLIPEEKNEPIKRKGLKATLSRKFEEIPPTLEKEAARFAQLWNKIITSFREEDLISNREMDLLLVPYWADRELDVIQWPPFLLASKIPIAVDMAKDSNGKDRELKKRIEADNYMSCAVSECYKSFRNIIMFLVRGQREKEVIEYIFSEVDKHITAGDLITEYNLSALPSLYELFIKLIKFLLENKQEDRDQVVILFQDMLEVVTRDIMMEDHISSLVDSIHGGSGHEGMIPLDQQYQLFASAGAIKFPTPDSEAWKEKIKRLYLLLTVKESAMDVPSNLEARRRISFFSNSLFMDMPSAPKVRNMLSFSVLTPYYTEEVLFSLHDLEVPNEDGVSILFYLQKIFPDEWTNFLERVNCNEEDLRGSDESEEQLRLWASYRGQTLTKTVRGMMYYRKALELQAFLDMAKDEDLMEGYKAIELNEDQMKGERSLWTQCQAVADMKFTHVVSCQLYGIHKRSGDARAQDILRLMTSYPSLRVAYIDEVEETSKDRSKNNQKVYYSTLVKAALPKTNSSEPGQNLDQVIYRIKLPGPAILGEGKPENQNHAIIFTRGEGLQTIDMNQDNYMEEALKMRNLLQEFLKKHDGVRYPTILGLREHIFTGSVSSLAWFMSNQETSFVTIGQRLLANPLKVRFHYGHPDVFDRLFHLTRGGVSKASKIINLSEDIFAGFNSTLREGNVTHHEYIQVGKGRDVGLNQISLFEAKIANGNGEQTLSRDLYRLGHRFDFFRMLSCYFTTIGFYFSTLITVLTVYVFLYGRLYLVLSGLEKGLSEEPAIKDNKPLQVALASQSFVQIGFLMALPMMMEIGLERGFRTALSEFILMQLQLAPVFFTFSLGTKTHYYGRTLLHGGAKYRPTGRGFVVFHAKFADNYRFYSRSHFVKGLELMILLLVYQILGQSYRGSVAYILITVSIWFMVGTWLFAPFLFNPSGFEWQKIVDDWTDWNKWISNRGGIGVPPEKSWESWWEEEQEHLRHTGIRGTIAEILLSLRFFIYQYGLVYHLNMTKHYKNFLITHVYLPLIIGLWCIMAGDLDDIVCDEESSRFNVSLPGCLLFAFVSQTISVGRRKFSANFQLMFRLIKGLIFLTFIAILVTLVALAHMSAQDFLVCILAFMPTGWGLLLIAQACKPLVHRAGFWGSVRTLARGYEILMGLLLFTPVAFLAWFPFVSEFQTRMLFNQAFSRGLQISRILGGHRKDRASRSKE</sequence>
<dbReference type="EMBL" id="CM044702">
    <property type="protein sequence ID" value="KAI5675194.1"/>
    <property type="molecule type" value="Genomic_DNA"/>
</dbReference>
<protein>
    <submittedName>
        <fullName evidence="1">Uncharacterized protein</fullName>
    </submittedName>
</protein>
<accession>A0ACC0BRF4</accession>
<comment type="caution">
    <text evidence="1">The sequence shown here is derived from an EMBL/GenBank/DDBJ whole genome shotgun (WGS) entry which is preliminary data.</text>
</comment>
<keyword evidence="2" id="KW-1185">Reference proteome</keyword>